<evidence type="ECO:0000313" key="7">
    <source>
        <dbReference type="Proteomes" id="UP000321787"/>
    </source>
</evidence>
<keyword evidence="3" id="KW-0998">Cell outer membrane</keyword>
<dbReference type="PANTHER" id="PTHR30329:SF21">
    <property type="entry name" value="LIPOPROTEIN YIAD-RELATED"/>
    <property type="match status" value="1"/>
</dbReference>
<name>A0A510UC09_ALIFS</name>
<dbReference type="InterPro" id="IPR006665">
    <property type="entry name" value="OmpA-like"/>
</dbReference>
<dbReference type="CDD" id="cd07185">
    <property type="entry name" value="OmpA_C-like"/>
    <property type="match status" value="1"/>
</dbReference>
<dbReference type="SUPFAM" id="SSF103088">
    <property type="entry name" value="OmpA-like"/>
    <property type="match status" value="1"/>
</dbReference>
<comment type="caution">
    <text evidence="6">The sequence shown here is derived from an EMBL/GenBank/DDBJ whole genome shotgun (WGS) entry which is preliminary data.</text>
</comment>
<evidence type="ECO:0000313" key="6">
    <source>
        <dbReference type="EMBL" id="GEK12097.1"/>
    </source>
</evidence>
<evidence type="ECO:0000259" key="5">
    <source>
        <dbReference type="PROSITE" id="PS51123"/>
    </source>
</evidence>
<dbReference type="Gene3D" id="3.30.1330.60">
    <property type="entry name" value="OmpA-like domain"/>
    <property type="match status" value="1"/>
</dbReference>
<accession>A0A510UC09</accession>
<proteinExistence type="predicted"/>
<dbReference type="InterPro" id="IPR006664">
    <property type="entry name" value="OMP_bac"/>
</dbReference>
<dbReference type="EMBL" id="BJTZ01000001">
    <property type="protein sequence ID" value="GEK12097.1"/>
    <property type="molecule type" value="Genomic_DNA"/>
</dbReference>
<dbReference type="RefSeq" id="WP_146860631.1">
    <property type="nucleotide sequence ID" value="NZ_BJTZ01000001.1"/>
</dbReference>
<evidence type="ECO:0000256" key="2">
    <source>
        <dbReference type="ARBA" id="ARBA00023136"/>
    </source>
</evidence>
<dbReference type="Proteomes" id="UP000321787">
    <property type="component" value="Unassembled WGS sequence"/>
</dbReference>
<dbReference type="InterPro" id="IPR036737">
    <property type="entry name" value="OmpA-like_sf"/>
</dbReference>
<reference evidence="6 7" key="1">
    <citation type="submission" date="2019-07" db="EMBL/GenBank/DDBJ databases">
        <title>Whole genome shotgun sequence of Aliivibrio fischeri NBRC 101058.</title>
        <authorList>
            <person name="Hosoyama A."/>
            <person name="Uohara A."/>
            <person name="Ohji S."/>
            <person name="Ichikawa N."/>
        </authorList>
    </citation>
    <scope>NUCLEOTIDE SEQUENCE [LARGE SCALE GENOMIC DNA]</scope>
    <source>
        <strain evidence="6 7">NBRC 101058</strain>
    </source>
</reference>
<evidence type="ECO:0000256" key="1">
    <source>
        <dbReference type="ARBA" id="ARBA00004442"/>
    </source>
</evidence>
<feature type="domain" description="OmpA-like" evidence="5">
    <location>
        <begin position="607"/>
        <end position="729"/>
    </location>
</feature>
<gene>
    <name evidence="6" type="ORF">AFI02nite_01330</name>
</gene>
<dbReference type="InterPro" id="IPR050330">
    <property type="entry name" value="Bact_OuterMem_StrucFunc"/>
</dbReference>
<comment type="subcellular location">
    <subcellularLocation>
        <location evidence="1">Cell outer membrane</location>
    </subcellularLocation>
</comment>
<dbReference type="PRINTS" id="PR01021">
    <property type="entry name" value="OMPADOMAIN"/>
</dbReference>
<organism evidence="6 7">
    <name type="scientific">Aliivibrio fischeri</name>
    <name type="common">Vibrio fischeri</name>
    <dbReference type="NCBI Taxonomy" id="668"/>
    <lineage>
        <taxon>Bacteria</taxon>
        <taxon>Pseudomonadati</taxon>
        <taxon>Pseudomonadota</taxon>
        <taxon>Gammaproteobacteria</taxon>
        <taxon>Vibrionales</taxon>
        <taxon>Vibrionaceae</taxon>
        <taxon>Aliivibrio</taxon>
    </lineage>
</organism>
<protein>
    <submittedName>
        <fullName evidence="6">OmpA family protein</fullName>
    </submittedName>
</protein>
<dbReference type="Pfam" id="PF00691">
    <property type="entry name" value="OmpA"/>
    <property type="match status" value="1"/>
</dbReference>
<evidence type="ECO:0000256" key="4">
    <source>
        <dbReference type="PROSITE-ProRule" id="PRU00473"/>
    </source>
</evidence>
<dbReference type="PANTHER" id="PTHR30329">
    <property type="entry name" value="STATOR ELEMENT OF FLAGELLAR MOTOR COMPLEX"/>
    <property type="match status" value="1"/>
</dbReference>
<keyword evidence="2 4" id="KW-0472">Membrane</keyword>
<evidence type="ECO:0000256" key="3">
    <source>
        <dbReference type="ARBA" id="ARBA00023237"/>
    </source>
</evidence>
<sequence length="1579" mass="178247">MMSNKTALAEGIYLFSTQFYGENDEKLGRYVYQDWHSNPKIVTLGNDRKNNGVDNIRPVPLTPLIANIKELSEQVEDKETNGIWGTDKHGLIHALDTGVQAISESGDFEYLQHKSVVNHLDDGEYPLCFPPLAILSRLAISKTSPIEIAKELYRYSSTVKKDGEVTFSLTEIGIEQLAKPFEPSSNEALSQEQKEYNQWHEEISKKGESLKGFLLPSQAICSVVFSSDVYTNARVTISRFIREDNQSIWEPIAEDIPVLAPKKGVVTLPSALINVNPESFQEGYYSIKVTFDPRNFENQIIPEYIQNSNIDKIKFGFLDGYQYELREYIRFDNHTPLGKMAIVCGDMISLEESLICQFPQYLSHLTAHLKGKATNTKALESPALTSLAVLTGANKVSMMLGMDLLADGLTPQLDNGPTAMVNNIAKLYWEEIKNKNLPTAMQATGEILFGLQSTGEGLGKLKELTALQAGSATYRAEFGASALFKATIFDQEKYGKFTEYLAKANQEFKDGKYKAAVGRLSKTWLQGADLAGRGLVAVDTLNNIAALFNHGEEIVEQKKKAEKARGNMAEVASEYLKHIPVWTETQLEINKENKQAFEQLTIKNKTLFNDDYGSGIEVVFEFDKKTADTSMVRQGIAEIVSFLEKQPDVHIVIEGHTCQVGTNQYNMNLSQQRAQNVADLFPKKLQEKITVIAFGETQPLVEATGREVSSDNLKLKVNRRVKIKAYLKVLDIVYAPSRSGMGVLERSRLITLNAMQKEDDAILAAQLALLESLVGVACFIPVIGPAARGMLLIKEGSNIVQSGLGFLDEMLFDYAYETIVKTEGAKDDLADLAKIQMELLSQLRQWDSKLETKLTSYESLTAYLTKDETKNEILKRYQLRALAFNGLMMVLLYAHSENQKMHSGKNFNLTLGKYDIKGYIEKYLQNDSWSVNTVKSNDLGTDWINQCKQKQKQKQDIPLHYQTLPTPVPAFNYLQYQAPQDKGTVSGKFSRAFPVQGLLYELPSENKERNNLFEEFAQNFSPLPPAIDLDEIALQRVLVSDQDGKEWVEYSKWKKENQRVKINRLSPFHRLKIQIVLSGEDKPVFPYEIGYQRVDGVNIDGPKFSVLFKPMTLSDFTYQDEKLKAVFGQEKALTAIEFEPFYYFGSQRIYGLKPIVSKQRVDSLYTLHWLGLHKVIKMKESAFEEYVSSGGFRYMRYELQLQKPNSKHHQAIVFDENNHDEIHIGVHSENSHKVILEDSSSGSTQTLNFISEGRLLEVEEFTYSQTVGESVSINVIDKVLYQAVGVDYKNKCYLAKPKNEKQTISDFSWDKADELETLHILVCGESHKDEYETLKVDWKSVDTMVQLQTAGYVSEEEKTSYHYHQASNHTENSSSYTESYLNKNANIKKVGGPIYQSTLNYVGEICHNSAWNLSIDKESKEALTDKLSTFLNLSIHELNNSFSSLDKKKAYAVHVISFNLKYMTPTGINASGLRPFGDIIQSKDHLFNLNVTELKQLNTESGVSLGGKTLKLAMPTLNHSQLNDQTMPWMEPGAKGKQGVSGDIASEWDGLDEKQRILRIKKWIEKQPTAIELKSKQFL</sequence>
<dbReference type="PROSITE" id="PS51123">
    <property type="entry name" value="OMPA_2"/>
    <property type="match status" value="1"/>
</dbReference>
<dbReference type="GO" id="GO:0009279">
    <property type="term" value="C:cell outer membrane"/>
    <property type="evidence" value="ECO:0007669"/>
    <property type="project" value="UniProtKB-SubCell"/>
</dbReference>